<feature type="domain" description="VOC" evidence="2">
    <location>
        <begin position="52"/>
        <end position="232"/>
    </location>
</feature>
<feature type="chain" id="PRO_5015445613" description="VOC domain-containing protein" evidence="1">
    <location>
        <begin position="19"/>
        <end position="239"/>
    </location>
</feature>
<protein>
    <recommendedName>
        <fullName evidence="2">VOC domain-containing protein</fullName>
    </recommendedName>
</protein>
<gene>
    <name evidence="3" type="ORF">BS50DRAFT_615524</name>
</gene>
<evidence type="ECO:0000259" key="2">
    <source>
        <dbReference type="PROSITE" id="PS51819"/>
    </source>
</evidence>
<dbReference type="InterPro" id="IPR004360">
    <property type="entry name" value="Glyas_Fos-R_dOase_dom"/>
</dbReference>
<dbReference type="EMBL" id="KZ678128">
    <property type="protein sequence ID" value="PSN74685.1"/>
    <property type="molecule type" value="Genomic_DNA"/>
</dbReference>
<feature type="signal peptide" evidence="1">
    <location>
        <begin position="1"/>
        <end position="18"/>
    </location>
</feature>
<organism evidence="3 4">
    <name type="scientific">Corynespora cassiicola Philippines</name>
    <dbReference type="NCBI Taxonomy" id="1448308"/>
    <lineage>
        <taxon>Eukaryota</taxon>
        <taxon>Fungi</taxon>
        <taxon>Dikarya</taxon>
        <taxon>Ascomycota</taxon>
        <taxon>Pezizomycotina</taxon>
        <taxon>Dothideomycetes</taxon>
        <taxon>Pleosporomycetidae</taxon>
        <taxon>Pleosporales</taxon>
        <taxon>Corynesporascaceae</taxon>
        <taxon>Corynespora</taxon>
    </lineage>
</organism>
<dbReference type="PROSITE" id="PS51819">
    <property type="entry name" value="VOC"/>
    <property type="match status" value="1"/>
</dbReference>
<dbReference type="InterPro" id="IPR037523">
    <property type="entry name" value="VOC_core"/>
</dbReference>
<dbReference type="Pfam" id="PF00903">
    <property type="entry name" value="Glyoxalase"/>
    <property type="match status" value="1"/>
</dbReference>
<proteinExistence type="predicted"/>
<sequence length="239" mass="26541">MNLFIAFVFAFISATLSCAPPIRRQDDSTQSTYPFAEIGSDDPADPVTTGYFFNHFSLNTNNLTRSVDFYTRVFGMRHMFTYHLTEHLSVTYLGHSQGGRNGSAYQTAEELLRNKQNSAGLLEFVYFNRTSIGGEPIPGSDVRTSTFSHVGIIVPDPKATQARLEEFGVTIYKKIAEPMPKDGPLGTPFALGDASFLSDEAFEEIQEQMTKLNQLNIFAADPDGNLLEILPFNEPDLFG</sequence>
<name>A0A2T2PAL6_CORCC</name>
<dbReference type="Proteomes" id="UP000240883">
    <property type="component" value="Unassembled WGS sequence"/>
</dbReference>
<keyword evidence="4" id="KW-1185">Reference proteome</keyword>
<dbReference type="SUPFAM" id="SSF54593">
    <property type="entry name" value="Glyoxalase/Bleomycin resistance protein/Dihydroxybiphenyl dioxygenase"/>
    <property type="match status" value="1"/>
</dbReference>
<dbReference type="STRING" id="1448308.A0A2T2PAL6"/>
<evidence type="ECO:0000313" key="4">
    <source>
        <dbReference type="Proteomes" id="UP000240883"/>
    </source>
</evidence>
<dbReference type="AlphaFoldDB" id="A0A2T2PAL6"/>
<evidence type="ECO:0000256" key="1">
    <source>
        <dbReference type="SAM" id="SignalP"/>
    </source>
</evidence>
<dbReference type="PANTHER" id="PTHR10374">
    <property type="entry name" value="LACTOYLGLUTATHIONE LYASE GLYOXALASE I"/>
    <property type="match status" value="1"/>
</dbReference>
<dbReference type="PANTHER" id="PTHR10374:SF19">
    <property type="entry name" value="LYASE (GLO1), PUTATIVE (AFU_ORTHOLOGUE AFUA_2G13550)-RELATED"/>
    <property type="match status" value="1"/>
</dbReference>
<reference evidence="3 4" key="1">
    <citation type="journal article" date="2018" name="Front. Microbiol.">
        <title>Genome-Wide Analysis of Corynespora cassiicola Leaf Fall Disease Putative Effectors.</title>
        <authorList>
            <person name="Lopez D."/>
            <person name="Ribeiro S."/>
            <person name="Label P."/>
            <person name="Fumanal B."/>
            <person name="Venisse J.S."/>
            <person name="Kohler A."/>
            <person name="de Oliveira R.R."/>
            <person name="Labutti K."/>
            <person name="Lipzen A."/>
            <person name="Lail K."/>
            <person name="Bauer D."/>
            <person name="Ohm R.A."/>
            <person name="Barry K.W."/>
            <person name="Spatafora J."/>
            <person name="Grigoriev I.V."/>
            <person name="Martin F.M."/>
            <person name="Pujade-Renaud V."/>
        </authorList>
    </citation>
    <scope>NUCLEOTIDE SEQUENCE [LARGE SCALE GENOMIC DNA]</scope>
    <source>
        <strain evidence="3 4">Philippines</strain>
    </source>
</reference>
<dbReference type="OrthoDB" id="16820at2759"/>
<dbReference type="InterPro" id="IPR029068">
    <property type="entry name" value="Glyas_Bleomycin-R_OHBP_Dase"/>
</dbReference>
<evidence type="ECO:0000313" key="3">
    <source>
        <dbReference type="EMBL" id="PSN74685.1"/>
    </source>
</evidence>
<dbReference type="Gene3D" id="3.10.180.10">
    <property type="entry name" value="2,3-Dihydroxybiphenyl 1,2-Dioxygenase, domain 1"/>
    <property type="match status" value="1"/>
</dbReference>
<keyword evidence="1" id="KW-0732">Signal</keyword>
<accession>A0A2T2PAL6</accession>